<dbReference type="Proteomes" id="UP000186218">
    <property type="component" value="Unassembled WGS sequence"/>
</dbReference>
<feature type="domain" description="Endonuclease/exonuclease/phosphatase" evidence="2">
    <location>
        <begin position="118"/>
        <end position="383"/>
    </location>
</feature>
<sequence>MIRDEVPTPTVDRAPHTVATSPGAALPPLDELPEFRPHAVDLIGAVARAAGPWIGAGSVLGAVGGMVLRSGVGGGAWSGAVIGAFAAVAHRTPAPAASQLGSVADPLPVADETLRVMEYNVHGGMGGPGQFLATPGKLDHLAETIRREDPDIVLLQELDRFATRSTYTDTLVQLARRLDATGAVMTPGAEKATGRQEGPGVITRNGVTVIDVRGLRIPDELGEGVTRRAGAAIDAWARLLGPALRRFGVRRQDWQPFGGVPEYQPRTATDAMVRTARGNHIRVLSGHFDPPRAGSDEQARQVVPVVAALAKWPGPTVVGADFNVRDGSTEFVREHAVFAEAGLTEATAGAPENSDRIYATPHLAPCDPRKLDTPAGESPASDHAPVTVELTIRSGDSAQP</sequence>
<dbReference type="InterPro" id="IPR036691">
    <property type="entry name" value="Endo/exonu/phosph_ase_sf"/>
</dbReference>
<proteinExistence type="predicted"/>
<dbReference type="GO" id="GO:0004519">
    <property type="term" value="F:endonuclease activity"/>
    <property type="evidence" value="ECO:0007669"/>
    <property type="project" value="UniProtKB-KW"/>
</dbReference>
<evidence type="ECO:0000256" key="1">
    <source>
        <dbReference type="SAM" id="MobiDB-lite"/>
    </source>
</evidence>
<dbReference type="Pfam" id="PF03372">
    <property type="entry name" value="Exo_endo_phos"/>
    <property type="match status" value="1"/>
</dbReference>
<feature type="region of interest" description="Disordered" evidence="1">
    <location>
        <begin position="1"/>
        <end position="28"/>
    </location>
</feature>
<gene>
    <name evidence="3" type="ORF">SAMN05445060_3467</name>
</gene>
<evidence type="ECO:0000259" key="2">
    <source>
        <dbReference type="Pfam" id="PF03372"/>
    </source>
</evidence>
<organism evidence="3 4">
    <name type="scientific">Williamsia sterculiae</name>
    <dbReference type="NCBI Taxonomy" id="1344003"/>
    <lineage>
        <taxon>Bacteria</taxon>
        <taxon>Bacillati</taxon>
        <taxon>Actinomycetota</taxon>
        <taxon>Actinomycetes</taxon>
        <taxon>Mycobacteriales</taxon>
        <taxon>Nocardiaceae</taxon>
        <taxon>Williamsia</taxon>
    </lineage>
</organism>
<dbReference type="STRING" id="1344003.SAMN05445060_3467"/>
<evidence type="ECO:0000313" key="3">
    <source>
        <dbReference type="EMBL" id="SIS19357.1"/>
    </source>
</evidence>
<protein>
    <submittedName>
        <fullName evidence="3">Metal-dependent hydrolase, endonuclease/exonuclease/phosphatase family</fullName>
    </submittedName>
</protein>
<feature type="region of interest" description="Disordered" evidence="1">
    <location>
        <begin position="357"/>
        <end position="400"/>
    </location>
</feature>
<dbReference type="Gene3D" id="3.60.10.10">
    <property type="entry name" value="Endonuclease/exonuclease/phosphatase"/>
    <property type="match status" value="1"/>
</dbReference>
<dbReference type="GO" id="GO:0004527">
    <property type="term" value="F:exonuclease activity"/>
    <property type="evidence" value="ECO:0007669"/>
    <property type="project" value="UniProtKB-KW"/>
</dbReference>
<dbReference type="InterPro" id="IPR005135">
    <property type="entry name" value="Endo/exonuclease/phosphatase"/>
</dbReference>
<dbReference type="AlphaFoldDB" id="A0A1N7H3D1"/>
<keyword evidence="3" id="KW-0269">Exonuclease</keyword>
<keyword evidence="4" id="KW-1185">Reference proteome</keyword>
<dbReference type="RefSeq" id="WP_076482045.1">
    <property type="nucleotide sequence ID" value="NZ_FTNT01000011.1"/>
</dbReference>
<dbReference type="EMBL" id="FTNT01000011">
    <property type="protein sequence ID" value="SIS19357.1"/>
    <property type="molecule type" value="Genomic_DNA"/>
</dbReference>
<keyword evidence="3" id="KW-0540">Nuclease</keyword>
<accession>A0A1N7H3D1</accession>
<evidence type="ECO:0000313" key="4">
    <source>
        <dbReference type="Proteomes" id="UP000186218"/>
    </source>
</evidence>
<name>A0A1N7H3D1_9NOCA</name>
<keyword evidence="3" id="KW-0255">Endonuclease</keyword>
<dbReference type="SUPFAM" id="SSF56219">
    <property type="entry name" value="DNase I-like"/>
    <property type="match status" value="1"/>
</dbReference>
<reference evidence="3 4" key="1">
    <citation type="submission" date="2017-01" db="EMBL/GenBank/DDBJ databases">
        <authorList>
            <person name="Mah S.A."/>
            <person name="Swanson W.J."/>
            <person name="Moy G.W."/>
            <person name="Vacquier V.D."/>
        </authorList>
    </citation>
    <scope>NUCLEOTIDE SEQUENCE [LARGE SCALE GENOMIC DNA]</scope>
    <source>
        <strain evidence="3 4">CPCC 203464</strain>
    </source>
</reference>
<keyword evidence="3" id="KW-0378">Hydrolase</keyword>
<dbReference type="OrthoDB" id="155529at2"/>